<dbReference type="EMBL" id="AHKC01012471">
    <property type="protein sequence ID" value="EKF30067.1"/>
    <property type="molecule type" value="Genomic_DNA"/>
</dbReference>
<dbReference type="AlphaFoldDB" id="K2NMJ1"/>
<proteinExistence type="predicted"/>
<evidence type="ECO:0000313" key="2">
    <source>
        <dbReference type="EMBL" id="EKF30067.1"/>
    </source>
</evidence>
<organism evidence="2 3">
    <name type="scientific">Trypanosoma cruzi marinkellei</name>
    <dbReference type="NCBI Taxonomy" id="85056"/>
    <lineage>
        <taxon>Eukaryota</taxon>
        <taxon>Discoba</taxon>
        <taxon>Euglenozoa</taxon>
        <taxon>Kinetoplastea</taxon>
        <taxon>Metakinetoplastina</taxon>
        <taxon>Trypanosomatida</taxon>
        <taxon>Trypanosomatidae</taxon>
        <taxon>Trypanosoma</taxon>
        <taxon>Schizotrypanum</taxon>
    </lineage>
</organism>
<dbReference type="Proteomes" id="UP000007350">
    <property type="component" value="Unassembled WGS sequence"/>
</dbReference>
<evidence type="ECO:0008006" key="4">
    <source>
        <dbReference type="Google" id="ProtNLM"/>
    </source>
</evidence>
<evidence type="ECO:0000313" key="3">
    <source>
        <dbReference type="Proteomes" id="UP000007350"/>
    </source>
</evidence>
<feature type="transmembrane region" description="Helical" evidence="1">
    <location>
        <begin position="43"/>
        <end position="61"/>
    </location>
</feature>
<keyword evidence="3" id="KW-1185">Reference proteome</keyword>
<reference evidence="2 3" key="1">
    <citation type="journal article" date="2012" name="BMC Genomics">
        <title>Comparative genomic analysis of human infective Trypanosoma cruzi lineages with the bat-restricted subspecies T. cruzi marinkellei.</title>
        <authorList>
            <person name="Franzen O."/>
            <person name="Talavera-Lopez C."/>
            <person name="Ochaya S."/>
            <person name="Butler C.E."/>
            <person name="Messenger L.A."/>
            <person name="Lewis M.D."/>
            <person name="Llewellyn M.S."/>
            <person name="Marinkelle C.J."/>
            <person name="Tyler K.M."/>
            <person name="Miles M.A."/>
            <person name="Andersson B."/>
        </authorList>
    </citation>
    <scope>NUCLEOTIDE SEQUENCE [LARGE SCALE GENOMIC DNA]</scope>
    <source>
        <strain evidence="2 3">B7</strain>
    </source>
</reference>
<feature type="transmembrane region" description="Helical" evidence="1">
    <location>
        <begin position="73"/>
        <end position="92"/>
    </location>
</feature>
<protein>
    <recommendedName>
        <fullName evidence="4">Transmembrane protein</fullName>
    </recommendedName>
</protein>
<accession>K2NMJ1</accession>
<evidence type="ECO:0000256" key="1">
    <source>
        <dbReference type="SAM" id="Phobius"/>
    </source>
</evidence>
<name>K2NMJ1_TRYCR</name>
<keyword evidence="1" id="KW-0472">Membrane</keyword>
<dbReference type="OrthoDB" id="250734at2759"/>
<sequence>MDSVRYCGSLLHSLVADCDTRPFFASARLLNELRQASLLQCPLGFFCCSLTLFIFPMYAAYTRLCASPLSGMLLFLYIYIYTSICCIFFLFFV</sequence>
<keyword evidence="1" id="KW-1133">Transmembrane helix</keyword>
<gene>
    <name evidence="2" type="ORF">MOQ_006133</name>
</gene>
<feature type="non-terminal residue" evidence="2">
    <location>
        <position position="93"/>
    </location>
</feature>
<keyword evidence="1" id="KW-0812">Transmembrane</keyword>
<comment type="caution">
    <text evidence="2">The sequence shown here is derived from an EMBL/GenBank/DDBJ whole genome shotgun (WGS) entry which is preliminary data.</text>
</comment>